<dbReference type="Proteomes" id="UP000683360">
    <property type="component" value="Unassembled WGS sequence"/>
</dbReference>
<evidence type="ECO:0000256" key="1">
    <source>
        <dbReference type="SAM" id="MobiDB-lite"/>
    </source>
</evidence>
<evidence type="ECO:0000313" key="2">
    <source>
        <dbReference type="EMBL" id="CAG2188989.1"/>
    </source>
</evidence>
<protein>
    <submittedName>
        <fullName evidence="2">Uncharacterized protein</fullName>
    </submittedName>
</protein>
<feature type="region of interest" description="Disordered" evidence="1">
    <location>
        <begin position="321"/>
        <end position="376"/>
    </location>
</feature>
<reference evidence="2" key="1">
    <citation type="submission" date="2021-03" db="EMBL/GenBank/DDBJ databases">
        <authorList>
            <person name="Bekaert M."/>
        </authorList>
    </citation>
    <scope>NUCLEOTIDE SEQUENCE</scope>
</reference>
<accession>A0A8S3Q3D8</accession>
<name>A0A8S3Q3D8_MYTED</name>
<comment type="caution">
    <text evidence="2">The sequence shown here is derived from an EMBL/GenBank/DDBJ whole genome shotgun (WGS) entry which is preliminary data.</text>
</comment>
<dbReference type="EMBL" id="CAJPWZ010000283">
    <property type="protein sequence ID" value="CAG2188989.1"/>
    <property type="molecule type" value="Genomic_DNA"/>
</dbReference>
<keyword evidence="3" id="KW-1185">Reference proteome</keyword>
<dbReference type="AlphaFoldDB" id="A0A8S3Q3D8"/>
<organism evidence="2 3">
    <name type="scientific">Mytilus edulis</name>
    <name type="common">Blue mussel</name>
    <dbReference type="NCBI Taxonomy" id="6550"/>
    <lineage>
        <taxon>Eukaryota</taxon>
        <taxon>Metazoa</taxon>
        <taxon>Spiralia</taxon>
        <taxon>Lophotrochozoa</taxon>
        <taxon>Mollusca</taxon>
        <taxon>Bivalvia</taxon>
        <taxon>Autobranchia</taxon>
        <taxon>Pteriomorphia</taxon>
        <taxon>Mytilida</taxon>
        <taxon>Mytiloidea</taxon>
        <taxon>Mytilidae</taxon>
        <taxon>Mytilinae</taxon>
        <taxon>Mytilus</taxon>
    </lineage>
</organism>
<sequence>MDTLSKLCCVTQVYTNIRMQLYSLKAGLTSCGCHLCLTWNINRQDLHLTCKTDDLQLKIIFHDNLDEEKGFCLLSYPKPLCHSHSENDSISINLGTNETRLVVHDISNKHIQGRWTCSHGTSYEHAVVNITKMEFRDIKDPSITTANVFPLINGLTTEIICSATVRDVYTELTWNCLDLTPLPTTVLHCNKYMSKIEYKAALTDNGKLCNCSARINAFVSTAELTLEIQSVPLIIKTDINTTRNTVLTVQFYSVPEPIIVKWSTSKVLLPNVSQYTQHITQIELTRPIYHAAPQISNVPNVYDGLRNQYLEVIDYPTIHRTTERGSDTSTKDSERDDPTHSYEEISDLTLHQPAEQQESVLVGAENTDSPHYIELE</sequence>
<proteinExistence type="predicted"/>
<feature type="compositionally biased region" description="Basic and acidic residues" evidence="1">
    <location>
        <begin position="321"/>
        <end position="343"/>
    </location>
</feature>
<gene>
    <name evidence="2" type="ORF">MEDL_4472</name>
</gene>
<evidence type="ECO:0000313" key="3">
    <source>
        <dbReference type="Proteomes" id="UP000683360"/>
    </source>
</evidence>